<protein>
    <submittedName>
        <fullName evidence="1">Uncharacterized protein</fullName>
    </submittedName>
</protein>
<evidence type="ECO:0000313" key="1">
    <source>
        <dbReference type="EMBL" id="EOD43746.1"/>
    </source>
</evidence>
<reference evidence="2" key="1">
    <citation type="journal article" date="2013" name="Genome Announc.">
        <title>Draft genome sequence of Neofusicoccum parvum isolate UCR-NP2, a fungal vascular pathogen associated with grapevine cankers.</title>
        <authorList>
            <person name="Blanco-Ulate B."/>
            <person name="Rolshausen P."/>
            <person name="Cantu D."/>
        </authorList>
    </citation>
    <scope>NUCLEOTIDE SEQUENCE [LARGE SCALE GENOMIC DNA]</scope>
    <source>
        <strain evidence="2">UCR-NP2</strain>
    </source>
</reference>
<proteinExistence type="predicted"/>
<dbReference type="HOGENOM" id="CLU_1427789_0_0_1"/>
<name>R1G6G5_BOTPV</name>
<accession>R1G6G5</accession>
<dbReference type="AlphaFoldDB" id="R1G6G5"/>
<dbReference type="EMBL" id="KB916796">
    <property type="protein sequence ID" value="EOD43746.1"/>
    <property type="molecule type" value="Genomic_DNA"/>
</dbReference>
<sequence>MLTCTNTPPGSLPSLFEFTTPPHTVISDGKTFTSPYLYLSFHSIVASDYYNLIRCGSQPTGAAAMVSINPSTFRSVRHGWNGAAHPFDPNDYAYTSTLGTAIPLVPADAYNGMYRCWDGQAMTAPNGRCATIRDDYEANIAWPLDGDQVFSLDPAWKNCAVDSYMGLFVEGAEEIGRGPKETSAEVTAAP</sequence>
<gene>
    <name evidence="1" type="ORF">UCRNP2_9520</name>
</gene>
<evidence type="ECO:0000313" key="2">
    <source>
        <dbReference type="Proteomes" id="UP000013521"/>
    </source>
</evidence>
<dbReference type="OrthoDB" id="3944128at2759"/>
<dbReference type="KEGG" id="npa:UCRNP2_9520"/>
<organism evidence="1 2">
    <name type="scientific">Botryosphaeria parva (strain UCR-NP2)</name>
    <name type="common">Grapevine canker fungus</name>
    <name type="synonym">Neofusicoccum parvum</name>
    <dbReference type="NCBI Taxonomy" id="1287680"/>
    <lineage>
        <taxon>Eukaryota</taxon>
        <taxon>Fungi</taxon>
        <taxon>Dikarya</taxon>
        <taxon>Ascomycota</taxon>
        <taxon>Pezizomycotina</taxon>
        <taxon>Dothideomycetes</taxon>
        <taxon>Dothideomycetes incertae sedis</taxon>
        <taxon>Botryosphaeriales</taxon>
        <taxon>Botryosphaeriaceae</taxon>
        <taxon>Neofusicoccum</taxon>
    </lineage>
</organism>
<dbReference type="Proteomes" id="UP000013521">
    <property type="component" value="Unassembled WGS sequence"/>
</dbReference>